<sequence length="770" mass="84413">MASVALQEAAKINAPPPPGAPYSVPLVGSEVAGRSAVYRHWRQRDGLVQTLDPAVRTIHEMFEQTAKRIPNKRCLGHRPYDPVTKTFGGYEWQTYAQVQKRRADFGVGLVALQEQVGVVGTQHGVGLWCQNRPEWQIVDLGCVSQSLYSVSIYDTLGPDVTEYIINHASLTTVCTSLNHIPTLLKLAPRCPSLKLVISLDPLTCGQELPGTSKKDLLNAMAAQHGVQIYHILDVETLGEASPRPYHAPKPDDIVTINYTSGTTGNPKGVTLSHANAIAATSAAMALGKQRVTEQSVLWSGGAIGFFHGNILELVEDLKLLRPTLFSSVPRLFNRFGGAIKAQTVEQTGVKGALSRHIVQTKLGNLRNPEPGMATNKHAVYDRLWASKVSAALGLDRARSMISGSAPLDPSLHQFLRVVFANNFGQGYGLTETYAIATAQVEGDFSSGTTGACACTTELCLMDVPDMEYLSSDRPHARGELLVRGPTVFKEYYKNEVETAKAFTEDGWFRTGDVVAIDELGRFKIIDRVKNVLKLAQGEYISPERIENVYLGNLPWLAQAYVHGDSTRADLVGVFGFQAELFAGFVGKVLGRSVSASDVRGLEAAAQEEGVRRAVVRELGRTGKRAKFNGYENVRAVRLLAEPFSLNQAFIVLVLRFVQAILALIVLGLTAYVANWWSHFWHAISPSQFNFLIFASVWTLVPALLFLILVPWRFSETRAHHKFVILGVEALTMLFWFAGFLALSVFLSDRVCFGHVCSAGRAAAVFAAFEW</sequence>
<dbReference type="InterPro" id="IPR008253">
    <property type="entry name" value="Marvel"/>
</dbReference>
<dbReference type="InterPro" id="IPR042099">
    <property type="entry name" value="ANL_N_sf"/>
</dbReference>
<dbReference type="Gene3D" id="3.40.50.12780">
    <property type="entry name" value="N-terminal domain of ligase-like"/>
    <property type="match status" value="1"/>
</dbReference>
<evidence type="ECO:0000256" key="6">
    <source>
        <dbReference type="ARBA" id="ARBA00023136"/>
    </source>
</evidence>
<feature type="transmembrane region" description="Helical" evidence="7">
    <location>
        <begin position="648"/>
        <end position="676"/>
    </location>
</feature>
<protein>
    <submittedName>
        <fullName evidence="10">Medium-chain fatty acid-CoA ligase faa2</fullName>
        <ecNumber evidence="10">6.2.1.3</ecNumber>
    </submittedName>
</protein>
<dbReference type="Proteomes" id="UP001308179">
    <property type="component" value="Unassembled WGS sequence"/>
</dbReference>
<dbReference type="Pfam" id="PF00501">
    <property type="entry name" value="AMP-binding"/>
    <property type="match status" value="1"/>
</dbReference>
<evidence type="ECO:0000259" key="8">
    <source>
        <dbReference type="Pfam" id="PF00501"/>
    </source>
</evidence>
<dbReference type="PANTHER" id="PTHR43272:SF33">
    <property type="entry name" value="AMP-BINDING DOMAIN-CONTAINING PROTEIN-RELATED"/>
    <property type="match status" value="1"/>
</dbReference>
<dbReference type="Pfam" id="PF01284">
    <property type="entry name" value="MARVEL"/>
    <property type="match status" value="1"/>
</dbReference>
<keyword evidence="6 7" id="KW-0472">Membrane</keyword>
<feature type="domain" description="MARVEL" evidence="9">
    <location>
        <begin position="651"/>
        <end position="770"/>
    </location>
</feature>
<accession>A0ABR0LAC5</accession>
<keyword evidence="4" id="KW-0067">ATP-binding</keyword>
<dbReference type="SUPFAM" id="SSF56801">
    <property type="entry name" value="Acetyl-CoA synthetase-like"/>
    <property type="match status" value="1"/>
</dbReference>
<keyword evidence="2 7" id="KW-0812">Transmembrane</keyword>
<feature type="transmembrane region" description="Helical" evidence="7">
    <location>
        <begin position="688"/>
        <end position="711"/>
    </location>
</feature>
<proteinExistence type="predicted"/>
<evidence type="ECO:0000313" key="11">
    <source>
        <dbReference type="Proteomes" id="UP001308179"/>
    </source>
</evidence>
<evidence type="ECO:0000313" key="10">
    <source>
        <dbReference type="EMBL" id="KAK5145906.1"/>
    </source>
</evidence>
<comment type="caution">
    <text evidence="10">The sequence shown here is derived from an EMBL/GenBank/DDBJ whole genome shotgun (WGS) entry which is preliminary data.</text>
</comment>
<dbReference type="PROSITE" id="PS00455">
    <property type="entry name" value="AMP_BINDING"/>
    <property type="match status" value="1"/>
</dbReference>
<keyword evidence="3" id="KW-0547">Nucleotide-binding</keyword>
<dbReference type="InterPro" id="IPR020845">
    <property type="entry name" value="AMP-binding_CS"/>
</dbReference>
<evidence type="ECO:0000256" key="4">
    <source>
        <dbReference type="ARBA" id="ARBA00022840"/>
    </source>
</evidence>
<keyword evidence="5 7" id="KW-1133">Transmembrane helix</keyword>
<evidence type="ECO:0000256" key="7">
    <source>
        <dbReference type="SAM" id="Phobius"/>
    </source>
</evidence>
<evidence type="ECO:0000259" key="9">
    <source>
        <dbReference type="Pfam" id="PF01284"/>
    </source>
</evidence>
<keyword evidence="10" id="KW-0436">Ligase</keyword>
<feature type="transmembrane region" description="Helical" evidence="7">
    <location>
        <begin position="723"/>
        <end position="746"/>
    </location>
</feature>
<gene>
    <name evidence="10" type="primary">FAA2</name>
    <name evidence="10" type="ORF">LTR32_002410</name>
</gene>
<name>A0ABR0LAC5_9PEZI</name>
<dbReference type="EC" id="6.2.1.3" evidence="10"/>
<feature type="domain" description="AMP-dependent synthetase/ligase" evidence="8">
    <location>
        <begin position="62"/>
        <end position="492"/>
    </location>
</feature>
<dbReference type="PANTHER" id="PTHR43272">
    <property type="entry name" value="LONG-CHAIN-FATTY-ACID--COA LIGASE"/>
    <property type="match status" value="1"/>
</dbReference>
<evidence type="ECO:0000256" key="3">
    <source>
        <dbReference type="ARBA" id="ARBA00022741"/>
    </source>
</evidence>
<dbReference type="EMBL" id="JAVRRR010000119">
    <property type="protein sequence ID" value="KAK5145906.1"/>
    <property type="molecule type" value="Genomic_DNA"/>
</dbReference>
<evidence type="ECO:0000256" key="1">
    <source>
        <dbReference type="ARBA" id="ARBA00004141"/>
    </source>
</evidence>
<evidence type="ECO:0000256" key="2">
    <source>
        <dbReference type="ARBA" id="ARBA00022692"/>
    </source>
</evidence>
<reference evidence="10 11" key="1">
    <citation type="submission" date="2023-08" db="EMBL/GenBank/DDBJ databases">
        <title>Black Yeasts Isolated from many extreme environments.</title>
        <authorList>
            <person name="Coleine C."/>
            <person name="Stajich J.E."/>
            <person name="Selbmann L."/>
        </authorList>
    </citation>
    <scope>NUCLEOTIDE SEQUENCE [LARGE SCALE GENOMIC DNA]</scope>
    <source>
        <strain evidence="10 11">CCFEE 5386</strain>
    </source>
</reference>
<keyword evidence="11" id="KW-1185">Reference proteome</keyword>
<dbReference type="GO" id="GO:0004467">
    <property type="term" value="F:long-chain fatty acid-CoA ligase activity"/>
    <property type="evidence" value="ECO:0007669"/>
    <property type="project" value="UniProtKB-EC"/>
</dbReference>
<organism evidence="10 11">
    <name type="scientific">Rachicladosporium monterosium</name>
    <dbReference type="NCBI Taxonomy" id="1507873"/>
    <lineage>
        <taxon>Eukaryota</taxon>
        <taxon>Fungi</taxon>
        <taxon>Dikarya</taxon>
        <taxon>Ascomycota</taxon>
        <taxon>Pezizomycotina</taxon>
        <taxon>Dothideomycetes</taxon>
        <taxon>Dothideomycetidae</taxon>
        <taxon>Cladosporiales</taxon>
        <taxon>Cladosporiaceae</taxon>
        <taxon>Rachicladosporium</taxon>
    </lineage>
</organism>
<comment type="subcellular location">
    <subcellularLocation>
        <location evidence="1">Membrane</location>
        <topology evidence="1">Multi-pass membrane protein</topology>
    </subcellularLocation>
</comment>
<dbReference type="InterPro" id="IPR000873">
    <property type="entry name" value="AMP-dep_synth/lig_dom"/>
</dbReference>
<evidence type="ECO:0000256" key="5">
    <source>
        <dbReference type="ARBA" id="ARBA00022989"/>
    </source>
</evidence>